<name>A0ABR6CW54_9BACI</name>
<dbReference type="EMBL" id="JACJHX010000030">
    <property type="protein sequence ID" value="MBA9029253.1"/>
    <property type="molecule type" value="Genomic_DNA"/>
</dbReference>
<dbReference type="Proteomes" id="UP000626697">
    <property type="component" value="Unassembled WGS sequence"/>
</dbReference>
<reference evidence="1 2" key="1">
    <citation type="submission" date="2020-08" db="EMBL/GenBank/DDBJ databases">
        <title>Genomic Encyclopedia of Type Strains, Phase IV (KMG-IV): sequencing the most valuable type-strain genomes for metagenomic binning, comparative biology and taxonomic classification.</title>
        <authorList>
            <person name="Goeker M."/>
        </authorList>
    </citation>
    <scope>NUCLEOTIDE SEQUENCE [LARGE SCALE GENOMIC DNA]</scope>
    <source>
        <strain evidence="1 2">DSM 105481</strain>
    </source>
</reference>
<dbReference type="RefSeq" id="WP_028390726.1">
    <property type="nucleotide sequence ID" value="NZ_JACJHX010000030.1"/>
</dbReference>
<comment type="caution">
    <text evidence="1">The sequence shown here is derived from an EMBL/GenBank/DDBJ whole genome shotgun (WGS) entry which is preliminary data.</text>
</comment>
<protein>
    <submittedName>
        <fullName evidence="1">Uncharacterized protein</fullName>
    </submittedName>
</protein>
<proteinExistence type="predicted"/>
<keyword evidence="2" id="KW-1185">Reference proteome</keyword>
<evidence type="ECO:0000313" key="1">
    <source>
        <dbReference type="EMBL" id="MBA9029253.1"/>
    </source>
</evidence>
<gene>
    <name evidence="1" type="ORF">HNP81_004625</name>
</gene>
<sequence length="101" mass="11547">MNDNSSAELRKIRITLVILTVILALATCSHNESNPVYYDNEQTYPQFSYSNIIDFGDGDFGVLRGDSNSNGEEIIIIYHFDKTSNNITFKKEQLLSELHER</sequence>
<organism evidence="1 2">
    <name type="scientific">Peribacillus huizhouensis</name>
    <dbReference type="NCBI Taxonomy" id="1501239"/>
    <lineage>
        <taxon>Bacteria</taxon>
        <taxon>Bacillati</taxon>
        <taxon>Bacillota</taxon>
        <taxon>Bacilli</taxon>
        <taxon>Bacillales</taxon>
        <taxon>Bacillaceae</taxon>
        <taxon>Peribacillus</taxon>
    </lineage>
</organism>
<evidence type="ECO:0000313" key="2">
    <source>
        <dbReference type="Proteomes" id="UP000626697"/>
    </source>
</evidence>
<accession>A0ABR6CW54</accession>